<evidence type="ECO:0000313" key="3">
    <source>
        <dbReference type="Proteomes" id="UP000286071"/>
    </source>
</evidence>
<proteinExistence type="predicted"/>
<evidence type="ECO:0000313" key="2">
    <source>
        <dbReference type="EMBL" id="RON08459.1"/>
    </source>
</evidence>
<organism evidence="2 3">
    <name type="scientific">Pseudomonas brassicacearum</name>
    <dbReference type="NCBI Taxonomy" id="930166"/>
    <lineage>
        <taxon>Bacteria</taxon>
        <taxon>Pseudomonadati</taxon>
        <taxon>Pseudomonadota</taxon>
        <taxon>Gammaproteobacteria</taxon>
        <taxon>Pseudomonadales</taxon>
        <taxon>Pseudomonadaceae</taxon>
        <taxon>Pseudomonas</taxon>
    </lineage>
</organism>
<evidence type="ECO:0000256" key="1">
    <source>
        <dbReference type="SAM" id="Phobius"/>
    </source>
</evidence>
<sequence>MWWNKEKSTMVELANSRSILGNTTQPDQRSDILPVAPESISPKLSTEAVFKSLALFAVALNGSLTVFGYMNLAGYLERFGITLSELDIDIPTLMFQGYLTLVNGVYGEANKYPLFGPAALCFVFVLIAGAIVFKLLPKHSPDKKFAISMFLGTLFLLSPTIPFLGAKYGMKLAAEDYSSQNGAWPKLGLQKTHTIKTNNGDISGAVLFSTKSYTIILVKNEVYKLSNDTNRIVRKITLSPREEPMEKFLLENQGTNSRTDHD</sequence>
<feature type="transmembrane region" description="Helical" evidence="1">
    <location>
        <begin position="145"/>
        <end position="165"/>
    </location>
</feature>
<accession>A0A423H5W1</accession>
<name>A0A423H5W1_9PSED</name>
<dbReference type="AlphaFoldDB" id="A0A423H5W1"/>
<feature type="transmembrane region" description="Helical" evidence="1">
    <location>
        <begin position="88"/>
        <end position="106"/>
    </location>
</feature>
<protein>
    <submittedName>
        <fullName evidence="2">Uncharacterized protein</fullName>
    </submittedName>
</protein>
<reference evidence="2 3" key="1">
    <citation type="submission" date="2016-10" db="EMBL/GenBank/DDBJ databases">
        <title>Comparative genome analysis of multiple Pseudomonas spp. focuses on biocontrol and plant growth promoting traits.</title>
        <authorList>
            <person name="Tao X.-Y."/>
            <person name="Taylor C.G."/>
        </authorList>
    </citation>
    <scope>NUCLEOTIDE SEQUENCE [LARGE SCALE GENOMIC DNA]</scope>
    <source>
        <strain evidence="2 3">48H11</strain>
    </source>
</reference>
<keyword evidence="1" id="KW-0812">Transmembrane</keyword>
<dbReference type="Proteomes" id="UP000286071">
    <property type="component" value="Unassembled WGS sequence"/>
</dbReference>
<comment type="caution">
    <text evidence="2">The sequence shown here is derived from an EMBL/GenBank/DDBJ whole genome shotgun (WGS) entry which is preliminary data.</text>
</comment>
<dbReference type="RefSeq" id="WP_123425695.1">
    <property type="nucleotide sequence ID" value="NZ_MOBJ01000009.1"/>
</dbReference>
<keyword evidence="1" id="KW-0472">Membrane</keyword>
<feature type="transmembrane region" description="Helical" evidence="1">
    <location>
        <begin position="53"/>
        <end position="76"/>
    </location>
</feature>
<keyword evidence="1" id="KW-1133">Transmembrane helix</keyword>
<gene>
    <name evidence="2" type="ORF">BK659_13760</name>
</gene>
<dbReference type="EMBL" id="MOBJ01000009">
    <property type="protein sequence ID" value="RON08459.1"/>
    <property type="molecule type" value="Genomic_DNA"/>
</dbReference>
<feature type="transmembrane region" description="Helical" evidence="1">
    <location>
        <begin position="112"/>
        <end position="133"/>
    </location>
</feature>